<dbReference type="PANTHER" id="PTHR27007">
    <property type="match status" value="1"/>
</dbReference>
<evidence type="ECO:0000256" key="9">
    <source>
        <dbReference type="ARBA" id="ARBA00022692"/>
    </source>
</evidence>
<dbReference type="SMART" id="SM00220">
    <property type="entry name" value="S_TKc"/>
    <property type="match status" value="1"/>
</dbReference>
<dbReference type="CDD" id="cd14066">
    <property type="entry name" value="STKc_IRAK"/>
    <property type="match status" value="1"/>
</dbReference>
<comment type="catalytic activity">
    <reaction evidence="21">
        <text>L-seryl-[protein] + ATP = O-phospho-L-seryl-[protein] + ADP + H(+)</text>
        <dbReference type="Rhea" id="RHEA:17989"/>
        <dbReference type="Rhea" id="RHEA-COMP:9863"/>
        <dbReference type="Rhea" id="RHEA-COMP:11604"/>
        <dbReference type="ChEBI" id="CHEBI:15378"/>
        <dbReference type="ChEBI" id="CHEBI:29999"/>
        <dbReference type="ChEBI" id="CHEBI:30616"/>
        <dbReference type="ChEBI" id="CHEBI:83421"/>
        <dbReference type="ChEBI" id="CHEBI:456216"/>
        <dbReference type="EC" id="2.7.11.1"/>
    </reaction>
</comment>
<gene>
    <name evidence="25" type="ORF">SAY86_028411</name>
</gene>
<dbReference type="GO" id="GO:0042742">
    <property type="term" value="P:defense response to bacterium"/>
    <property type="evidence" value="ECO:0007669"/>
    <property type="project" value="UniProtKB-ARBA"/>
</dbReference>
<dbReference type="FunFam" id="3.30.200.20:FF:000112">
    <property type="entry name" value="Lectin-domain containing receptor kinase A4.3"/>
    <property type="match status" value="1"/>
</dbReference>
<keyword evidence="13" id="KW-0418">Kinase</keyword>
<dbReference type="CDD" id="cd06899">
    <property type="entry name" value="lectin_legume_LecRK_Arcelin_ConA"/>
    <property type="match status" value="1"/>
</dbReference>
<evidence type="ECO:0000256" key="23">
    <source>
        <dbReference type="SAM" id="Phobius"/>
    </source>
</evidence>
<comment type="subcellular location">
    <subcellularLocation>
        <location evidence="1">Cell membrane</location>
    </subcellularLocation>
    <subcellularLocation>
        <location evidence="2">Membrane</location>
        <topology evidence="2">Single-pass type I membrane protein</topology>
    </subcellularLocation>
</comment>
<evidence type="ECO:0000256" key="19">
    <source>
        <dbReference type="ARBA" id="ARBA00023180"/>
    </source>
</evidence>
<comment type="caution">
    <text evidence="25">The sequence shown here is derived from an EMBL/GenBank/DDBJ whole genome shotgun (WGS) entry which is preliminary data.</text>
</comment>
<dbReference type="SUPFAM" id="SSF49899">
    <property type="entry name" value="Concanavalin A-like lectins/glucanases"/>
    <property type="match status" value="1"/>
</dbReference>
<dbReference type="Gene3D" id="2.60.120.200">
    <property type="match status" value="1"/>
</dbReference>
<comment type="similarity">
    <text evidence="4">In the C-terminal section; belongs to the protein kinase superfamily. Ser/Thr protein kinase family.</text>
</comment>
<evidence type="ECO:0000256" key="11">
    <source>
        <dbReference type="ARBA" id="ARBA00022734"/>
    </source>
</evidence>
<name>A0AAN7RC66_TRANT</name>
<keyword evidence="15 22" id="KW-0067">ATP-binding</keyword>
<evidence type="ECO:0000256" key="13">
    <source>
        <dbReference type="ARBA" id="ARBA00022777"/>
    </source>
</evidence>
<keyword evidence="11" id="KW-0430">Lectin</keyword>
<dbReference type="GO" id="GO:0002229">
    <property type="term" value="P:defense response to oomycetes"/>
    <property type="evidence" value="ECO:0007669"/>
    <property type="project" value="UniProtKB-ARBA"/>
</dbReference>
<dbReference type="Gene3D" id="1.10.510.10">
    <property type="entry name" value="Transferase(Phosphotransferase) domain 1"/>
    <property type="match status" value="1"/>
</dbReference>
<dbReference type="PROSITE" id="PS50011">
    <property type="entry name" value="PROTEIN_KINASE_DOM"/>
    <property type="match status" value="1"/>
</dbReference>
<comment type="similarity">
    <text evidence="3">In the N-terminal section; belongs to the leguminous lectin family.</text>
</comment>
<dbReference type="PROSITE" id="PS00108">
    <property type="entry name" value="PROTEIN_KINASE_ST"/>
    <property type="match status" value="1"/>
</dbReference>
<feature type="domain" description="Protein kinase" evidence="24">
    <location>
        <begin position="449"/>
        <end position="728"/>
    </location>
</feature>
<dbReference type="FunFam" id="1.10.510.10:FF:000108">
    <property type="entry name" value="L-type lectin-domain containing receptor kinase S.4"/>
    <property type="match status" value="1"/>
</dbReference>
<keyword evidence="7" id="KW-0723">Serine/threonine-protein kinase</keyword>
<evidence type="ECO:0000256" key="18">
    <source>
        <dbReference type="ARBA" id="ARBA00023170"/>
    </source>
</evidence>
<dbReference type="GO" id="GO:0004674">
    <property type="term" value="F:protein serine/threonine kinase activity"/>
    <property type="evidence" value="ECO:0007669"/>
    <property type="project" value="UniProtKB-KW"/>
</dbReference>
<accession>A0AAN7RC66</accession>
<dbReference type="InterPro" id="IPR017441">
    <property type="entry name" value="Protein_kinase_ATP_BS"/>
</dbReference>
<feature type="transmembrane region" description="Helical" evidence="23">
    <location>
        <begin position="98"/>
        <end position="117"/>
    </location>
</feature>
<evidence type="ECO:0000256" key="3">
    <source>
        <dbReference type="ARBA" id="ARBA00008536"/>
    </source>
</evidence>
<keyword evidence="16 23" id="KW-1133">Transmembrane helix</keyword>
<dbReference type="GO" id="GO:0005886">
    <property type="term" value="C:plasma membrane"/>
    <property type="evidence" value="ECO:0007669"/>
    <property type="project" value="UniProtKB-SubCell"/>
</dbReference>
<dbReference type="InterPro" id="IPR011009">
    <property type="entry name" value="Kinase-like_dom_sf"/>
</dbReference>
<dbReference type="EC" id="2.7.11.1" evidence="5"/>
<evidence type="ECO:0000313" key="25">
    <source>
        <dbReference type="EMBL" id="KAK4796085.1"/>
    </source>
</evidence>
<evidence type="ECO:0000256" key="6">
    <source>
        <dbReference type="ARBA" id="ARBA00022475"/>
    </source>
</evidence>
<evidence type="ECO:0000256" key="17">
    <source>
        <dbReference type="ARBA" id="ARBA00023136"/>
    </source>
</evidence>
<dbReference type="AlphaFoldDB" id="A0AAN7RC66"/>
<dbReference type="GO" id="GO:0005524">
    <property type="term" value="F:ATP binding"/>
    <property type="evidence" value="ECO:0007669"/>
    <property type="project" value="UniProtKB-UniRule"/>
</dbReference>
<evidence type="ECO:0000256" key="4">
    <source>
        <dbReference type="ARBA" id="ARBA00010217"/>
    </source>
</evidence>
<evidence type="ECO:0000256" key="21">
    <source>
        <dbReference type="ARBA" id="ARBA00048679"/>
    </source>
</evidence>
<dbReference type="InterPro" id="IPR001220">
    <property type="entry name" value="Legume_lectin_dom"/>
</dbReference>
<evidence type="ECO:0000256" key="7">
    <source>
        <dbReference type="ARBA" id="ARBA00022527"/>
    </source>
</evidence>
<keyword evidence="17 23" id="KW-0472">Membrane</keyword>
<sequence length="790" mass="86813">MARSLGAFGNNDEDDDLAHQCGWGIKQKGTPSNISYAYFISLYRPLSREPNNRHLQIQSSDTDTQERLLLPSTSLETEYLILALLLPLSSILHRENHYMAACLTLPWALFSLLFLLLPLAKSQQGGGGGLYFPGFKYAAANISLAGIAKIQPANGLLELTNHTSRLLGHAFYSSPLRLKTSPNGSALSFSTCFVFSIVPEYAKLGGHGLAFALSPSPNPAALPSQYLGLLNSSDMGNFSNHLFAVEFDTVQDFEFGDINDNHIGIDINSLASNKSTAAAYYADDGSGKVDLNLKSGKPNFAWIDYDSRSTVVNVTVSPNSTKPSKPILSYKVDLTPILDEYMYVGFSASTGLLASSHYVLGWSFAIGGGGSRALDLSSLPLLPGPKKNHRSALAIGLSVSAVFVLILAIATVFYLVRKMRNADPIEDWELDIGPHRFSYRELKRATNGFKGKELLGAGGFGQVYRGTLVNSGAEIAVKRISHESKQGLREFVSEISTIGRLRHRNIVQLLGWCRRRGDLLLVYEFMPNGSLDKFLFDGDLKKTPTLSWPQRFHIIKGVASGLLYLHEGYEQVVIHRDVKASNVLLDAEMNGRLGDFGLARLYDHGSNPSTTRVVGTLGYLAPELSRTGKADALSDVYAFGAFLLETVCGRRPIEPKAPAEELVLMDWAWERYREGRVLDVVDSKMEGQFDEREVLMVLKLGLLCSNSKPHQRPSMRLVMRYLDGEAEVPESARAQEALEAERGRIEFEDFINSFASSSFEKMGSSDPSFVMPVSANSPPSFPYGYAGHTR</sequence>
<keyword evidence="8" id="KW-0808">Transferase</keyword>
<keyword evidence="26" id="KW-1185">Reference proteome</keyword>
<evidence type="ECO:0000256" key="1">
    <source>
        <dbReference type="ARBA" id="ARBA00004236"/>
    </source>
</evidence>
<keyword evidence="10" id="KW-0732">Signal</keyword>
<keyword evidence="9 23" id="KW-0812">Transmembrane</keyword>
<dbReference type="InterPro" id="IPR050528">
    <property type="entry name" value="L-type_Lectin-RKs"/>
</dbReference>
<keyword evidence="6" id="KW-1003">Cell membrane</keyword>
<keyword evidence="19" id="KW-0325">Glycoprotein</keyword>
<dbReference type="Pfam" id="PF00139">
    <property type="entry name" value="Lectin_legB"/>
    <property type="match status" value="1"/>
</dbReference>
<keyword evidence="18" id="KW-0675">Receptor</keyword>
<dbReference type="Pfam" id="PF00069">
    <property type="entry name" value="Pkinase"/>
    <property type="match status" value="1"/>
</dbReference>
<keyword evidence="12 22" id="KW-0547">Nucleotide-binding</keyword>
<dbReference type="InterPro" id="IPR013320">
    <property type="entry name" value="ConA-like_dom_sf"/>
</dbReference>
<comment type="catalytic activity">
    <reaction evidence="20">
        <text>L-threonyl-[protein] + ATP = O-phospho-L-threonyl-[protein] + ADP + H(+)</text>
        <dbReference type="Rhea" id="RHEA:46608"/>
        <dbReference type="Rhea" id="RHEA-COMP:11060"/>
        <dbReference type="Rhea" id="RHEA-COMP:11605"/>
        <dbReference type="ChEBI" id="CHEBI:15378"/>
        <dbReference type="ChEBI" id="CHEBI:30013"/>
        <dbReference type="ChEBI" id="CHEBI:30616"/>
        <dbReference type="ChEBI" id="CHEBI:61977"/>
        <dbReference type="ChEBI" id="CHEBI:456216"/>
        <dbReference type="EC" id="2.7.11.1"/>
    </reaction>
</comment>
<dbReference type="FunFam" id="2.60.120.200:FF:000086">
    <property type="entry name" value="L-type lectin-domain containing receptor kinase S.4"/>
    <property type="match status" value="1"/>
</dbReference>
<evidence type="ECO:0000313" key="26">
    <source>
        <dbReference type="Proteomes" id="UP001346149"/>
    </source>
</evidence>
<evidence type="ECO:0000256" key="10">
    <source>
        <dbReference type="ARBA" id="ARBA00022729"/>
    </source>
</evidence>
<dbReference type="InterPro" id="IPR008271">
    <property type="entry name" value="Ser/Thr_kinase_AS"/>
</dbReference>
<evidence type="ECO:0000256" key="8">
    <source>
        <dbReference type="ARBA" id="ARBA00022679"/>
    </source>
</evidence>
<dbReference type="PROSITE" id="PS00107">
    <property type="entry name" value="PROTEIN_KINASE_ATP"/>
    <property type="match status" value="1"/>
</dbReference>
<dbReference type="GO" id="GO:0030246">
    <property type="term" value="F:carbohydrate binding"/>
    <property type="evidence" value="ECO:0007669"/>
    <property type="project" value="UniProtKB-KW"/>
</dbReference>
<evidence type="ECO:0000256" key="16">
    <source>
        <dbReference type="ARBA" id="ARBA00022989"/>
    </source>
</evidence>
<evidence type="ECO:0000256" key="22">
    <source>
        <dbReference type="PROSITE-ProRule" id="PRU10141"/>
    </source>
</evidence>
<evidence type="ECO:0000256" key="5">
    <source>
        <dbReference type="ARBA" id="ARBA00012513"/>
    </source>
</evidence>
<evidence type="ECO:0000256" key="2">
    <source>
        <dbReference type="ARBA" id="ARBA00004479"/>
    </source>
</evidence>
<evidence type="ECO:0000256" key="15">
    <source>
        <dbReference type="ARBA" id="ARBA00022840"/>
    </source>
</evidence>
<dbReference type="EMBL" id="JAXQNO010000006">
    <property type="protein sequence ID" value="KAK4796085.1"/>
    <property type="molecule type" value="Genomic_DNA"/>
</dbReference>
<dbReference type="InterPro" id="IPR000719">
    <property type="entry name" value="Prot_kinase_dom"/>
</dbReference>
<evidence type="ECO:0000256" key="14">
    <source>
        <dbReference type="ARBA" id="ARBA00022821"/>
    </source>
</evidence>
<dbReference type="Proteomes" id="UP001346149">
    <property type="component" value="Unassembled WGS sequence"/>
</dbReference>
<feature type="binding site" evidence="22">
    <location>
        <position position="478"/>
    </location>
    <ligand>
        <name>ATP</name>
        <dbReference type="ChEBI" id="CHEBI:30616"/>
    </ligand>
</feature>
<organism evidence="25 26">
    <name type="scientific">Trapa natans</name>
    <name type="common">Water chestnut</name>
    <dbReference type="NCBI Taxonomy" id="22666"/>
    <lineage>
        <taxon>Eukaryota</taxon>
        <taxon>Viridiplantae</taxon>
        <taxon>Streptophyta</taxon>
        <taxon>Embryophyta</taxon>
        <taxon>Tracheophyta</taxon>
        <taxon>Spermatophyta</taxon>
        <taxon>Magnoliopsida</taxon>
        <taxon>eudicotyledons</taxon>
        <taxon>Gunneridae</taxon>
        <taxon>Pentapetalae</taxon>
        <taxon>rosids</taxon>
        <taxon>malvids</taxon>
        <taxon>Myrtales</taxon>
        <taxon>Lythraceae</taxon>
        <taxon>Trapa</taxon>
    </lineage>
</organism>
<dbReference type="Gene3D" id="3.30.200.20">
    <property type="entry name" value="Phosphorylase Kinase, domain 1"/>
    <property type="match status" value="1"/>
</dbReference>
<proteinExistence type="inferred from homology"/>
<feature type="transmembrane region" description="Helical" evidence="23">
    <location>
        <begin position="392"/>
        <end position="416"/>
    </location>
</feature>
<dbReference type="SUPFAM" id="SSF56112">
    <property type="entry name" value="Protein kinase-like (PK-like)"/>
    <property type="match status" value="1"/>
</dbReference>
<evidence type="ECO:0000256" key="12">
    <source>
        <dbReference type="ARBA" id="ARBA00022741"/>
    </source>
</evidence>
<evidence type="ECO:0000256" key="20">
    <source>
        <dbReference type="ARBA" id="ARBA00047899"/>
    </source>
</evidence>
<evidence type="ECO:0000259" key="24">
    <source>
        <dbReference type="PROSITE" id="PS50011"/>
    </source>
</evidence>
<protein>
    <recommendedName>
        <fullName evidence="5">non-specific serine/threonine protein kinase</fullName>
        <ecNumber evidence="5">2.7.11.1</ecNumber>
    </recommendedName>
</protein>
<reference evidence="25 26" key="1">
    <citation type="journal article" date="2023" name="Hortic Res">
        <title>Pangenome of water caltrop reveals structural variations and asymmetric subgenome divergence after allopolyploidization.</title>
        <authorList>
            <person name="Zhang X."/>
            <person name="Chen Y."/>
            <person name="Wang L."/>
            <person name="Yuan Y."/>
            <person name="Fang M."/>
            <person name="Shi L."/>
            <person name="Lu R."/>
            <person name="Comes H.P."/>
            <person name="Ma Y."/>
            <person name="Chen Y."/>
            <person name="Huang G."/>
            <person name="Zhou Y."/>
            <person name="Zheng Z."/>
            <person name="Qiu Y."/>
        </authorList>
    </citation>
    <scope>NUCLEOTIDE SEQUENCE [LARGE SCALE GENOMIC DNA]</scope>
    <source>
        <strain evidence="25">F231</strain>
    </source>
</reference>
<keyword evidence="14" id="KW-0611">Plant defense</keyword>